<keyword evidence="5" id="KW-0472">Membrane</keyword>
<evidence type="ECO:0000313" key="7">
    <source>
        <dbReference type="Proteomes" id="UP001589647"/>
    </source>
</evidence>
<feature type="region of interest" description="Disordered" evidence="4">
    <location>
        <begin position="1"/>
        <end position="20"/>
    </location>
</feature>
<dbReference type="PRINTS" id="PR00834">
    <property type="entry name" value="PROTEASES2C"/>
</dbReference>
<keyword evidence="7" id="KW-1185">Reference proteome</keyword>
<gene>
    <name evidence="6" type="ORF">ACFFV7_34165</name>
</gene>
<evidence type="ECO:0000256" key="1">
    <source>
        <dbReference type="ARBA" id="ARBA00010541"/>
    </source>
</evidence>
<dbReference type="GO" id="GO:0008233">
    <property type="term" value="F:peptidase activity"/>
    <property type="evidence" value="ECO:0007669"/>
    <property type="project" value="UniProtKB-KW"/>
</dbReference>
<dbReference type="PANTHER" id="PTHR43343:SF3">
    <property type="entry name" value="PROTEASE DO-LIKE 8, CHLOROPLASTIC"/>
    <property type="match status" value="1"/>
</dbReference>
<dbReference type="Pfam" id="PF13365">
    <property type="entry name" value="Trypsin_2"/>
    <property type="match status" value="1"/>
</dbReference>
<protein>
    <submittedName>
        <fullName evidence="6">S1C family serine protease</fullName>
        <ecNumber evidence="6">3.4.21.-</ecNumber>
    </submittedName>
</protein>
<organism evidence="6 7">
    <name type="scientific">Nonomuraea spiralis</name>
    <dbReference type="NCBI Taxonomy" id="46182"/>
    <lineage>
        <taxon>Bacteria</taxon>
        <taxon>Bacillati</taxon>
        <taxon>Actinomycetota</taxon>
        <taxon>Actinomycetes</taxon>
        <taxon>Streptosporangiales</taxon>
        <taxon>Streptosporangiaceae</taxon>
        <taxon>Nonomuraea</taxon>
    </lineage>
</organism>
<comment type="caution">
    <text evidence="6">The sequence shown here is derived from an EMBL/GenBank/DDBJ whole genome shotgun (WGS) entry which is preliminary data.</text>
</comment>
<dbReference type="Proteomes" id="UP001589647">
    <property type="component" value="Unassembled WGS sequence"/>
</dbReference>
<comment type="similarity">
    <text evidence="1">Belongs to the peptidase S1C family.</text>
</comment>
<keyword evidence="5" id="KW-0812">Transmembrane</keyword>
<evidence type="ECO:0000256" key="3">
    <source>
        <dbReference type="ARBA" id="ARBA00022801"/>
    </source>
</evidence>
<dbReference type="EMBL" id="JBHMEI010000036">
    <property type="protein sequence ID" value="MFB9206283.1"/>
    <property type="molecule type" value="Genomic_DNA"/>
</dbReference>
<dbReference type="InterPro" id="IPR051201">
    <property type="entry name" value="Chloro_Bact_Ser_Proteases"/>
</dbReference>
<dbReference type="InterPro" id="IPR043504">
    <property type="entry name" value="Peptidase_S1_PA_chymotrypsin"/>
</dbReference>
<evidence type="ECO:0000256" key="5">
    <source>
        <dbReference type="SAM" id="Phobius"/>
    </source>
</evidence>
<keyword evidence="3 6" id="KW-0378">Hydrolase</keyword>
<feature type="transmembrane region" description="Helical" evidence="5">
    <location>
        <begin position="30"/>
        <end position="48"/>
    </location>
</feature>
<name>A0ABV5IQD9_9ACTN</name>
<dbReference type="InterPro" id="IPR009003">
    <property type="entry name" value="Peptidase_S1_PA"/>
</dbReference>
<keyword evidence="2 6" id="KW-0645">Protease</keyword>
<dbReference type="PANTHER" id="PTHR43343">
    <property type="entry name" value="PEPTIDASE S12"/>
    <property type="match status" value="1"/>
</dbReference>
<evidence type="ECO:0000256" key="4">
    <source>
        <dbReference type="SAM" id="MobiDB-lite"/>
    </source>
</evidence>
<evidence type="ECO:0000313" key="6">
    <source>
        <dbReference type="EMBL" id="MFB9206283.1"/>
    </source>
</evidence>
<reference evidence="6 7" key="1">
    <citation type="submission" date="2024-09" db="EMBL/GenBank/DDBJ databases">
        <authorList>
            <person name="Sun Q."/>
            <person name="Mori K."/>
        </authorList>
    </citation>
    <scope>NUCLEOTIDE SEQUENCE [LARGE SCALE GENOMIC DNA]</scope>
    <source>
        <strain evidence="6 7">CCM 3426</strain>
    </source>
</reference>
<dbReference type="InterPro" id="IPR001940">
    <property type="entry name" value="Peptidase_S1C"/>
</dbReference>
<sequence length="271" mass="26559">MDGVPQDDGTAEAQGAQGPRRVVAGKARRVVAGGGVLVVVAVLAYWLGGGRGGELPAAGPSPTPTPSATLTVPDVFKRVGPSVVVIQAGKSLGTGVIAAEDGTILTAHHVVKSTKDIDLTFADGTRAKAVVTASNPKRDVATLKPVKLPEIVVPATLGGAVAVGAPVVAIGNPLGLTYSVSTGVVSGLNRRADRTAKDGDLNGLIQFDASVNPGSSGGPLLDARGLVVGIVVSIADPGGDEAFAGIAFAVPIGAALGGDDGDGPPGDGPQL</sequence>
<dbReference type="EC" id="3.4.21.-" evidence="6"/>
<keyword evidence="5" id="KW-1133">Transmembrane helix</keyword>
<dbReference type="GO" id="GO:0006508">
    <property type="term" value="P:proteolysis"/>
    <property type="evidence" value="ECO:0007669"/>
    <property type="project" value="UniProtKB-KW"/>
</dbReference>
<accession>A0ABV5IQD9</accession>
<dbReference type="RefSeq" id="WP_189652324.1">
    <property type="nucleotide sequence ID" value="NZ_BMRC01000026.1"/>
</dbReference>
<proteinExistence type="inferred from homology"/>
<dbReference type="Gene3D" id="2.40.10.10">
    <property type="entry name" value="Trypsin-like serine proteases"/>
    <property type="match status" value="2"/>
</dbReference>
<dbReference type="SUPFAM" id="SSF50494">
    <property type="entry name" value="Trypsin-like serine proteases"/>
    <property type="match status" value="1"/>
</dbReference>
<evidence type="ECO:0000256" key="2">
    <source>
        <dbReference type="ARBA" id="ARBA00022670"/>
    </source>
</evidence>